<name>A0A6B9XUN6_PICSI</name>
<sequence length="48" mass="5527">MEDREAEEEGLPFFLATHWREMKQNGGLARFLAPEMTVSKATQYAELP</sequence>
<keyword evidence="1" id="KW-0496">Mitochondrion</keyword>
<gene>
    <name evidence="1" type="primary">orf04087</name>
    <name evidence="1" type="ORF">Q903MT_gene4064</name>
</gene>
<evidence type="ECO:0000313" key="1">
    <source>
        <dbReference type="EMBL" id="QHR90041.1"/>
    </source>
</evidence>
<reference evidence="1" key="1">
    <citation type="submission" date="2019-03" db="EMBL/GenBank/DDBJ databases">
        <title>Largest Complete Mitochondrial Genome of a Gymnosperm, Sitka Spruce (Picea sitchensis), Indicates Complex Physical Structure.</title>
        <authorList>
            <person name="Jackman S.D."/>
            <person name="Coombe L."/>
            <person name="Warren R."/>
            <person name="Kirk H."/>
            <person name="Trinh E."/>
            <person name="McLeod T."/>
            <person name="Pleasance S."/>
            <person name="Pandoh P."/>
            <person name="Zhao Y."/>
            <person name="Coope R."/>
            <person name="Bousquet J."/>
            <person name="Bohlmann J.C."/>
            <person name="Jones S.J.M."/>
            <person name="Birol I."/>
        </authorList>
    </citation>
    <scope>NUCLEOTIDE SEQUENCE</scope>
    <source>
        <strain evidence="1">Q903</strain>
    </source>
</reference>
<accession>A0A6B9XUN6</accession>
<dbReference type="EMBL" id="MK697699">
    <property type="protein sequence ID" value="QHR90041.1"/>
    <property type="molecule type" value="Genomic_DNA"/>
</dbReference>
<proteinExistence type="predicted"/>
<dbReference type="AlphaFoldDB" id="A0A6B9XUN6"/>
<protein>
    <submittedName>
        <fullName evidence="1">Uncharacterized protein</fullName>
    </submittedName>
</protein>
<geneLocation type="mitochondrion" evidence="1"/>
<organism evidence="1">
    <name type="scientific">Picea sitchensis</name>
    <name type="common">Sitka spruce</name>
    <name type="synonym">Pinus sitchensis</name>
    <dbReference type="NCBI Taxonomy" id="3332"/>
    <lineage>
        <taxon>Eukaryota</taxon>
        <taxon>Viridiplantae</taxon>
        <taxon>Streptophyta</taxon>
        <taxon>Embryophyta</taxon>
        <taxon>Tracheophyta</taxon>
        <taxon>Spermatophyta</taxon>
        <taxon>Pinopsida</taxon>
        <taxon>Pinidae</taxon>
        <taxon>Conifers I</taxon>
        <taxon>Pinales</taxon>
        <taxon>Pinaceae</taxon>
        <taxon>Picea</taxon>
    </lineage>
</organism>